<evidence type="ECO:0000256" key="8">
    <source>
        <dbReference type="ARBA" id="ARBA00023136"/>
    </source>
</evidence>
<gene>
    <name evidence="12" type="ORF">D3879_01260</name>
</gene>
<evidence type="ECO:0000256" key="3">
    <source>
        <dbReference type="ARBA" id="ARBA00022475"/>
    </source>
</evidence>
<dbReference type="InterPro" id="IPR022346">
    <property type="entry name" value="T2SS_GspH"/>
</dbReference>
<dbReference type="RefSeq" id="WP_119952329.1">
    <property type="nucleotide sequence ID" value="NZ_QYUR01000002.1"/>
</dbReference>
<keyword evidence="13" id="KW-1185">Reference proteome</keyword>
<evidence type="ECO:0000256" key="4">
    <source>
        <dbReference type="ARBA" id="ARBA00022481"/>
    </source>
</evidence>
<protein>
    <recommendedName>
        <fullName evidence="2">Type II secretion system protein H</fullName>
    </recommendedName>
    <alternativeName>
        <fullName evidence="10">General secretion pathway protein H</fullName>
    </alternativeName>
</protein>
<dbReference type="Gene3D" id="3.55.40.10">
    <property type="entry name" value="minor pseudopilin epsh domain"/>
    <property type="match status" value="1"/>
</dbReference>
<evidence type="ECO:0000256" key="9">
    <source>
        <dbReference type="ARBA" id="ARBA00025772"/>
    </source>
</evidence>
<comment type="subcellular location">
    <subcellularLocation>
        <location evidence="1">Cell inner membrane</location>
        <topology evidence="1">Single-pass membrane protein</topology>
    </subcellularLocation>
</comment>
<dbReference type="NCBIfam" id="TIGR02532">
    <property type="entry name" value="IV_pilin_GFxxxE"/>
    <property type="match status" value="1"/>
</dbReference>
<keyword evidence="8" id="KW-0472">Membrane</keyword>
<feature type="domain" description="General secretion pathway GspH" evidence="11">
    <location>
        <begin position="43"/>
        <end position="159"/>
    </location>
</feature>
<dbReference type="Pfam" id="PF07963">
    <property type="entry name" value="N_methyl"/>
    <property type="match status" value="1"/>
</dbReference>
<keyword evidence="3" id="KW-1003">Cell membrane</keyword>
<evidence type="ECO:0000259" key="11">
    <source>
        <dbReference type="Pfam" id="PF12019"/>
    </source>
</evidence>
<evidence type="ECO:0000256" key="7">
    <source>
        <dbReference type="ARBA" id="ARBA00022989"/>
    </source>
</evidence>
<evidence type="ECO:0000313" key="12">
    <source>
        <dbReference type="EMBL" id="RJG11984.1"/>
    </source>
</evidence>
<dbReference type="GO" id="GO:0005886">
    <property type="term" value="C:plasma membrane"/>
    <property type="evidence" value="ECO:0007669"/>
    <property type="project" value="UniProtKB-SubCell"/>
</dbReference>
<evidence type="ECO:0000256" key="2">
    <source>
        <dbReference type="ARBA" id="ARBA00021549"/>
    </source>
</evidence>
<comment type="similarity">
    <text evidence="9">Belongs to the GSP H family.</text>
</comment>
<keyword evidence="4" id="KW-0488">Methylation</keyword>
<evidence type="ECO:0000256" key="5">
    <source>
        <dbReference type="ARBA" id="ARBA00022519"/>
    </source>
</evidence>
<keyword evidence="5" id="KW-0997">Cell inner membrane</keyword>
<dbReference type="AlphaFoldDB" id="A0A418XHM7"/>
<comment type="caution">
    <text evidence="12">The sequence shown here is derived from an EMBL/GenBank/DDBJ whole genome shotgun (WGS) entry which is preliminary data.</text>
</comment>
<evidence type="ECO:0000256" key="6">
    <source>
        <dbReference type="ARBA" id="ARBA00022692"/>
    </source>
</evidence>
<dbReference type="EMBL" id="QYUR01000002">
    <property type="protein sequence ID" value="RJG11984.1"/>
    <property type="molecule type" value="Genomic_DNA"/>
</dbReference>
<proteinExistence type="inferred from homology"/>
<dbReference type="InterPro" id="IPR012902">
    <property type="entry name" value="N_methyl_site"/>
</dbReference>
<name>A0A418XHM7_9PSED</name>
<evidence type="ECO:0000313" key="13">
    <source>
        <dbReference type="Proteomes" id="UP000284021"/>
    </source>
</evidence>
<evidence type="ECO:0000256" key="1">
    <source>
        <dbReference type="ARBA" id="ARBA00004377"/>
    </source>
</evidence>
<dbReference type="Pfam" id="PF12019">
    <property type="entry name" value="GspH"/>
    <property type="match status" value="1"/>
</dbReference>
<accession>A0A418XHM7</accession>
<dbReference type="GO" id="GO:0015627">
    <property type="term" value="C:type II protein secretion system complex"/>
    <property type="evidence" value="ECO:0007669"/>
    <property type="project" value="InterPro"/>
</dbReference>
<evidence type="ECO:0000256" key="10">
    <source>
        <dbReference type="ARBA" id="ARBA00030775"/>
    </source>
</evidence>
<organism evidence="12 13">
    <name type="scientific">Pseudomonas cavernicola</name>
    <dbReference type="NCBI Taxonomy" id="2320866"/>
    <lineage>
        <taxon>Bacteria</taxon>
        <taxon>Pseudomonadati</taxon>
        <taxon>Pseudomonadota</taxon>
        <taxon>Gammaproteobacteria</taxon>
        <taxon>Pseudomonadales</taxon>
        <taxon>Pseudomonadaceae</taxon>
        <taxon>Pseudomonas</taxon>
    </lineage>
</organism>
<reference evidence="12 13" key="1">
    <citation type="submission" date="2018-09" db="EMBL/GenBank/DDBJ databases">
        <authorList>
            <person name="Zhu H."/>
        </authorList>
    </citation>
    <scope>NUCLEOTIDE SEQUENCE [LARGE SCALE GENOMIC DNA]</scope>
    <source>
        <strain evidence="12 13">K1S02-6</strain>
    </source>
</reference>
<sequence length="171" mass="18572">MLNYARGFTLIEALIVLALLSLLIGMGAPALTHLLQSQQLRTASQNLASSFTLARQASITQRRPALIDNSDGRWENGWRVFVDANSNGIFDSGEHELQRHGSLPAGIRVAANSPVRLYIRYMPTGQAKLRSGAFQAGTLTLCHENGQHAVRHLILSATGRLRREKGAAGSC</sequence>
<dbReference type="SUPFAM" id="SSF54523">
    <property type="entry name" value="Pili subunits"/>
    <property type="match status" value="1"/>
</dbReference>
<keyword evidence="7" id="KW-1133">Transmembrane helix</keyword>
<dbReference type="GO" id="GO:0015628">
    <property type="term" value="P:protein secretion by the type II secretion system"/>
    <property type="evidence" value="ECO:0007669"/>
    <property type="project" value="InterPro"/>
</dbReference>
<dbReference type="Proteomes" id="UP000284021">
    <property type="component" value="Unassembled WGS sequence"/>
</dbReference>
<dbReference type="InterPro" id="IPR045584">
    <property type="entry name" value="Pilin-like"/>
</dbReference>
<keyword evidence="6" id="KW-0812">Transmembrane</keyword>
<dbReference type="OrthoDB" id="5732776at2"/>